<evidence type="ECO:0000256" key="3">
    <source>
        <dbReference type="ARBA" id="ARBA00023204"/>
    </source>
</evidence>
<dbReference type="GO" id="GO:0005634">
    <property type="term" value="C:nucleus"/>
    <property type="evidence" value="ECO:0007669"/>
    <property type="project" value="UniProtKB-SubCell"/>
</dbReference>
<accession>A0A091MJF3</accession>
<reference evidence="6 7" key="1">
    <citation type="submission" date="2014-04" db="EMBL/GenBank/DDBJ databases">
        <title>Genome evolution of avian class.</title>
        <authorList>
            <person name="Zhang G."/>
            <person name="Li C."/>
        </authorList>
    </citation>
    <scope>NUCLEOTIDE SEQUENCE [LARGE SCALE GENOMIC DNA]</scope>
    <source>
        <strain evidence="6">BGI_N310</strain>
    </source>
</reference>
<comment type="subcellular location">
    <subcellularLocation>
        <location evidence="1">Nucleus</location>
    </subcellularLocation>
</comment>
<proteinExistence type="predicted"/>
<dbReference type="GO" id="GO:0006310">
    <property type="term" value="P:DNA recombination"/>
    <property type="evidence" value="ECO:0007669"/>
    <property type="project" value="InterPro"/>
</dbReference>
<dbReference type="EMBL" id="KK829703">
    <property type="protein sequence ID" value="KFP75538.1"/>
    <property type="molecule type" value="Genomic_DNA"/>
</dbReference>
<dbReference type="GO" id="GO:0003677">
    <property type="term" value="F:DNA binding"/>
    <property type="evidence" value="ECO:0007669"/>
    <property type="project" value="InterPro"/>
</dbReference>
<dbReference type="InterPro" id="IPR053961">
    <property type="entry name" value="XRCC4_N"/>
</dbReference>
<sequence>MEKTLSRIHPVSDPDATYFLQVSWEKDLGTGFGVLLSDGQCAWTGT</sequence>
<keyword evidence="3" id="KW-0234">DNA repair</keyword>
<protein>
    <submittedName>
        <fullName evidence="6">DNA repair protein XRCC4</fullName>
    </submittedName>
</protein>
<keyword evidence="2" id="KW-0227">DNA damage</keyword>
<evidence type="ECO:0000256" key="4">
    <source>
        <dbReference type="ARBA" id="ARBA00023242"/>
    </source>
</evidence>
<dbReference type="SUPFAM" id="SSF50809">
    <property type="entry name" value="XRCC4, N-terminal domain"/>
    <property type="match status" value="1"/>
</dbReference>
<dbReference type="Proteomes" id="UP000053537">
    <property type="component" value="Unassembled WGS sequence"/>
</dbReference>
<dbReference type="InterPro" id="IPR009089">
    <property type="entry name" value="XRCC4_N_sf"/>
</dbReference>
<dbReference type="GO" id="GO:0006303">
    <property type="term" value="P:double-strand break repair via nonhomologous end joining"/>
    <property type="evidence" value="ECO:0007669"/>
    <property type="project" value="UniProtKB-ARBA"/>
</dbReference>
<evidence type="ECO:0000256" key="1">
    <source>
        <dbReference type="ARBA" id="ARBA00004123"/>
    </source>
</evidence>
<dbReference type="Pfam" id="PF06632">
    <property type="entry name" value="XRCC4"/>
    <property type="match status" value="1"/>
</dbReference>
<evidence type="ECO:0000313" key="7">
    <source>
        <dbReference type="Proteomes" id="UP000053537"/>
    </source>
</evidence>
<evidence type="ECO:0000313" key="6">
    <source>
        <dbReference type="EMBL" id="KFP75538.1"/>
    </source>
</evidence>
<feature type="non-terminal residue" evidence="6">
    <location>
        <position position="46"/>
    </location>
</feature>
<dbReference type="Gene3D" id="2.170.210.10">
    <property type="entry name" value="DNA double-strand break repair and VJ recombination XRCC4, N-terminal"/>
    <property type="match status" value="1"/>
</dbReference>
<name>A0A091MJF3_9PASS</name>
<evidence type="ECO:0000256" key="2">
    <source>
        <dbReference type="ARBA" id="ARBA00022763"/>
    </source>
</evidence>
<feature type="domain" description="XRCC4 N-terminal" evidence="5">
    <location>
        <begin position="17"/>
        <end position="46"/>
    </location>
</feature>
<organism evidence="6 7">
    <name type="scientific">Acanthisitta chloris</name>
    <name type="common">rifleman</name>
    <dbReference type="NCBI Taxonomy" id="57068"/>
    <lineage>
        <taxon>Eukaryota</taxon>
        <taxon>Metazoa</taxon>
        <taxon>Chordata</taxon>
        <taxon>Craniata</taxon>
        <taxon>Vertebrata</taxon>
        <taxon>Euteleostomi</taxon>
        <taxon>Archelosauria</taxon>
        <taxon>Archosauria</taxon>
        <taxon>Dinosauria</taxon>
        <taxon>Saurischia</taxon>
        <taxon>Theropoda</taxon>
        <taxon>Coelurosauria</taxon>
        <taxon>Aves</taxon>
        <taxon>Neognathae</taxon>
        <taxon>Neoaves</taxon>
        <taxon>Telluraves</taxon>
        <taxon>Australaves</taxon>
        <taxon>Passeriformes</taxon>
        <taxon>Acanthisittidae</taxon>
        <taxon>Acanthisitta</taxon>
    </lineage>
</organism>
<keyword evidence="7" id="KW-1185">Reference proteome</keyword>
<keyword evidence="4" id="KW-0539">Nucleus</keyword>
<dbReference type="InterPro" id="IPR038051">
    <property type="entry name" value="XRCC4-like_N_sf"/>
</dbReference>
<gene>
    <name evidence="6" type="ORF">N310_10956</name>
</gene>
<dbReference type="AlphaFoldDB" id="A0A091MJF3"/>
<evidence type="ECO:0000259" key="5">
    <source>
        <dbReference type="Pfam" id="PF06632"/>
    </source>
</evidence>